<dbReference type="SUPFAM" id="SSF47912">
    <property type="entry name" value="Wiscott-Aldrich syndrome protein, WASP, C-terminal domain"/>
    <property type="match status" value="1"/>
</dbReference>
<reference evidence="12 13" key="1">
    <citation type="journal article" date="2012" name="Eukaryot. Cell">
        <title>Genome sequence of the Trichosporon asahii environmental strain CBS 8904.</title>
        <authorList>
            <person name="Yang R.Y."/>
            <person name="Li H.T."/>
            <person name="Zhu H."/>
            <person name="Zhou G.P."/>
            <person name="Wang M."/>
            <person name="Wang L."/>
        </authorList>
    </citation>
    <scope>NUCLEOTIDE SEQUENCE [LARGE SCALE GENOMIC DNA]</scope>
    <source>
        <strain evidence="12 13">CBS 8904</strain>
    </source>
</reference>
<feature type="compositionally biased region" description="Acidic residues" evidence="9">
    <location>
        <begin position="354"/>
        <end position="367"/>
    </location>
</feature>
<dbReference type="PANTHER" id="PTHR23331:SF1">
    <property type="entry name" value="WASH COMPLEX SUBUNIT 1"/>
    <property type="match status" value="1"/>
</dbReference>
<dbReference type="eggNOG" id="KOG3671">
    <property type="taxonomic scope" value="Eukaryota"/>
</dbReference>
<dbReference type="InterPro" id="IPR000697">
    <property type="entry name" value="WH1/EVH1_dom"/>
</dbReference>
<dbReference type="GO" id="GO:0042147">
    <property type="term" value="P:retrograde transport, endosome to Golgi"/>
    <property type="evidence" value="ECO:0007669"/>
    <property type="project" value="TreeGrafter"/>
</dbReference>
<feature type="domain" description="WH1" evidence="10">
    <location>
        <begin position="21"/>
        <end position="124"/>
    </location>
</feature>
<feature type="region of interest" description="Disordered" evidence="9">
    <location>
        <begin position="347"/>
        <end position="367"/>
    </location>
</feature>
<dbReference type="SUPFAM" id="SSF50729">
    <property type="entry name" value="PH domain-like"/>
    <property type="match status" value="1"/>
</dbReference>
<dbReference type="GO" id="GO:0005769">
    <property type="term" value="C:early endosome"/>
    <property type="evidence" value="ECO:0007669"/>
    <property type="project" value="InterPro"/>
</dbReference>
<dbReference type="Gene3D" id="3.90.810.10">
    <property type="entry name" value="CRIB domain"/>
    <property type="match status" value="1"/>
</dbReference>
<accession>K1WPR1</accession>
<dbReference type="OMA" id="EYNQDRK"/>
<evidence type="ECO:0000256" key="6">
    <source>
        <dbReference type="ARBA" id="ARBA00023203"/>
    </source>
</evidence>
<comment type="caution">
    <text evidence="12">The sequence shown here is derived from an EMBL/GenBank/DDBJ whole genome shotgun (WGS) entry which is preliminary data.</text>
</comment>
<keyword evidence="8" id="KW-0539">Nucleus</keyword>
<evidence type="ECO:0000313" key="12">
    <source>
        <dbReference type="EMBL" id="EKD03049.1"/>
    </source>
</evidence>
<dbReference type="InterPro" id="IPR036936">
    <property type="entry name" value="CRIB_dom_sf"/>
</dbReference>
<dbReference type="GO" id="GO:0005634">
    <property type="term" value="C:nucleus"/>
    <property type="evidence" value="ECO:0007669"/>
    <property type="project" value="UniProtKB-SubCell"/>
</dbReference>
<dbReference type="SMART" id="SM00461">
    <property type="entry name" value="WH1"/>
    <property type="match status" value="1"/>
</dbReference>
<evidence type="ECO:0000256" key="7">
    <source>
        <dbReference type="ARBA" id="ARBA00023212"/>
    </source>
</evidence>
<evidence type="ECO:0000256" key="4">
    <source>
        <dbReference type="ARBA" id="ARBA00022553"/>
    </source>
</evidence>
<dbReference type="PROSITE" id="PS51082">
    <property type="entry name" value="WH2"/>
    <property type="match status" value="1"/>
</dbReference>
<dbReference type="Pfam" id="PF00786">
    <property type="entry name" value="PBD"/>
    <property type="match status" value="1"/>
</dbReference>
<keyword evidence="13" id="KW-1185">Reference proteome</keyword>
<keyword evidence="6" id="KW-0009">Actin-binding</keyword>
<dbReference type="PROSITE" id="PS50229">
    <property type="entry name" value="WH1"/>
    <property type="match status" value="1"/>
</dbReference>
<evidence type="ECO:0000313" key="13">
    <source>
        <dbReference type="Proteomes" id="UP000006757"/>
    </source>
</evidence>
<dbReference type="STRING" id="1220162.K1WPR1"/>
<dbReference type="PANTHER" id="PTHR23331">
    <property type="entry name" value="CXYORF1"/>
    <property type="match status" value="1"/>
</dbReference>
<dbReference type="InterPro" id="IPR028290">
    <property type="entry name" value="WASH1"/>
</dbReference>
<dbReference type="Gene3D" id="2.30.29.30">
    <property type="entry name" value="Pleckstrin-homology domain (PH domain)/Phosphotyrosine-binding domain (PTB)"/>
    <property type="match status" value="1"/>
</dbReference>
<protein>
    <submittedName>
        <fullName evidence="12">Actin assembly factor</fullName>
    </submittedName>
</protein>
<proteinExistence type="predicted"/>
<keyword evidence="3" id="KW-0963">Cytoplasm</keyword>
<dbReference type="GO" id="GO:0005856">
    <property type="term" value="C:cytoskeleton"/>
    <property type="evidence" value="ECO:0007669"/>
    <property type="project" value="UniProtKB-SubCell"/>
</dbReference>
<feature type="domain" description="WH2" evidence="11">
    <location>
        <begin position="280"/>
        <end position="299"/>
    </location>
</feature>
<dbReference type="InterPro" id="IPR003124">
    <property type="entry name" value="WH2_dom"/>
</dbReference>
<dbReference type="GO" id="GO:0006887">
    <property type="term" value="P:exocytosis"/>
    <property type="evidence" value="ECO:0007669"/>
    <property type="project" value="TreeGrafter"/>
</dbReference>
<name>K1WPR1_TRIAC</name>
<dbReference type="HOGENOM" id="CLU_015385_0_0_1"/>
<dbReference type="GO" id="GO:0032456">
    <property type="term" value="P:endocytic recycling"/>
    <property type="evidence" value="ECO:0007669"/>
    <property type="project" value="TreeGrafter"/>
</dbReference>
<gene>
    <name evidence="12" type="ORF">A1Q2_02651</name>
</gene>
<dbReference type="GO" id="GO:0005829">
    <property type="term" value="C:cytosol"/>
    <property type="evidence" value="ECO:0007669"/>
    <property type="project" value="GOC"/>
</dbReference>
<keyword evidence="7" id="KW-0206">Cytoskeleton</keyword>
<dbReference type="InterPro" id="IPR033927">
    <property type="entry name" value="WASPfam_EVH1"/>
</dbReference>
<evidence type="ECO:0000256" key="1">
    <source>
        <dbReference type="ARBA" id="ARBA00004123"/>
    </source>
</evidence>
<feature type="compositionally biased region" description="Pro residues" evidence="9">
    <location>
        <begin position="258"/>
        <end position="276"/>
    </location>
</feature>
<evidence type="ECO:0000256" key="8">
    <source>
        <dbReference type="ARBA" id="ARBA00023242"/>
    </source>
</evidence>
<dbReference type="GO" id="GO:0055037">
    <property type="term" value="C:recycling endosome"/>
    <property type="evidence" value="ECO:0007669"/>
    <property type="project" value="TreeGrafter"/>
</dbReference>
<dbReference type="OrthoDB" id="8963340at2759"/>
<dbReference type="InterPro" id="IPR011993">
    <property type="entry name" value="PH-like_dom_sf"/>
</dbReference>
<evidence type="ECO:0000259" key="10">
    <source>
        <dbReference type="PROSITE" id="PS50229"/>
    </source>
</evidence>
<dbReference type="GO" id="GO:0071203">
    <property type="term" value="C:WASH complex"/>
    <property type="evidence" value="ECO:0007669"/>
    <property type="project" value="InterPro"/>
</dbReference>
<keyword evidence="5" id="KW-0677">Repeat</keyword>
<dbReference type="InterPro" id="IPR000095">
    <property type="entry name" value="CRIB_dom"/>
</dbReference>
<comment type="subcellular location">
    <subcellularLocation>
        <location evidence="2">Cytoplasm</location>
        <location evidence="2">Cytoskeleton</location>
    </subcellularLocation>
    <subcellularLocation>
        <location evidence="1">Nucleus</location>
    </subcellularLocation>
</comment>
<organism evidence="12 13">
    <name type="scientific">Trichosporon asahii var. asahii (strain CBS 8904)</name>
    <name type="common">Yeast</name>
    <dbReference type="NCBI Taxonomy" id="1220162"/>
    <lineage>
        <taxon>Eukaryota</taxon>
        <taxon>Fungi</taxon>
        <taxon>Dikarya</taxon>
        <taxon>Basidiomycota</taxon>
        <taxon>Agaricomycotina</taxon>
        <taxon>Tremellomycetes</taxon>
        <taxon>Trichosporonales</taxon>
        <taxon>Trichosporonaceae</taxon>
        <taxon>Trichosporon</taxon>
    </lineage>
</organism>
<dbReference type="GO" id="GO:0034314">
    <property type="term" value="P:Arp2/3 complex-mediated actin nucleation"/>
    <property type="evidence" value="ECO:0007669"/>
    <property type="project" value="InterPro"/>
</dbReference>
<dbReference type="InterPro" id="IPR011026">
    <property type="entry name" value="WAS_C"/>
</dbReference>
<dbReference type="AlphaFoldDB" id="K1WPR1"/>
<evidence type="ECO:0000256" key="5">
    <source>
        <dbReference type="ARBA" id="ARBA00022737"/>
    </source>
</evidence>
<dbReference type="GO" id="GO:0043015">
    <property type="term" value="F:gamma-tubulin binding"/>
    <property type="evidence" value="ECO:0007669"/>
    <property type="project" value="TreeGrafter"/>
</dbReference>
<evidence type="ECO:0000259" key="11">
    <source>
        <dbReference type="PROSITE" id="PS51082"/>
    </source>
</evidence>
<dbReference type="GO" id="GO:0043014">
    <property type="term" value="F:alpha-tubulin binding"/>
    <property type="evidence" value="ECO:0007669"/>
    <property type="project" value="InterPro"/>
</dbReference>
<evidence type="ECO:0000256" key="2">
    <source>
        <dbReference type="ARBA" id="ARBA00004245"/>
    </source>
</evidence>
<sequence>MGGPTTLSPDDKAKVKKAIPTSSHTNKIITAAVARVCWKYTGVTGALVFCVDKAKGGLFFRVVDLSSNQGVIWEHELPNEIEYNQDKPFFHSWQGDDAQIAFVFTSEAEAHDFYKKVANRSKYASEEGEGDQGWQGGEGVSRKAYHGQVRQVLNLWAEGSFKHVAHMGYDSEKGFSSSGVDPSWQVLLEQLSMRGFSEKDIENNKDFIHEFVKEQGGIEKAAPIPAQENKRPPPPPPTTRRKPAPAAPPSRARADSKPTPPSAPPPPPPPSAPPAPAAGGRAALLASIQGQGVHKLRKVDDSEKRVSPLAGGAAGAAAGAAGGAAVAAAAADDNPGDLASSLAAALARRKGDLGDSDDEESSDDEWD</sequence>
<dbReference type="GO" id="GO:0003779">
    <property type="term" value="F:actin binding"/>
    <property type="evidence" value="ECO:0007669"/>
    <property type="project" value="UniProtKB-KW"/>
</dbReference>
<evidence type="ECO:0000256" key="9">
    <source>
        <dbReference type="SAM" id="MobiDB-lite"/>
    </source>
</evidence>
<feature type="region of interest" description="Disordered" evidence="9">
    <location>
        <begin position="219"/>
        <end position="315"/>
    </location>
</feature>
<evidence type="ECO:0000256" key="3">
    <source>
        <dbReference type="ARBA" id="ARBA00022490"/>
    </source>
</evidence>
<dbReference type="CDD" id="cd01205">
    <property type="entry name" value="EVH1_WASP-like"/>
    <property type="match status" value="1"/>
</dbReference>
<dbReference type="InParanoid" id="K1WPR1"/>
<keyword evidence="4" id="KW-0597">Phosphoprotein</keyword>
<dbReference type="Proteomes" id="UP000006757">
    <property type="component" value="Unassembled WGS sequence"/>
</dbReference>
<dbReference type="EMBL" id="AMBO01000269">
    <property type="protein sequence ID" value="EKD03049.1"/>
    <property type="molecule type" value="Genomic_DNA"/>
</dbReference>
<dbReference type="Pfam" id="PF00568">
    <property type="entry name" value="WH1"/>
    <property type="match status" value="1"/>
</dbReference>